<sequence>MCPLLGFVNAAQGTFRYHGTCDEQLEMTAMKDTEKFVAAIALDLDAIGAVKCKAVEYHSFADIGDSKSIKNNAIRNVLRLNPIFSDLAYFKISTTKWPMFLRRIQRMNLLGSSCIVRDVEWSNIIS</sequence>
<proteinExistence type="predicted"/>
<accession>A0A9X0AJG0</accession>
<gene>
    <name evidence="1" type="ORF">OCU04_007756</name>
</gene>
<keyword evidence="2" id="KW-1185">Reference proteome</keyword>
<comment type="caution">
    <text evidence="1">The sequence shown here is derived from an EMBL/GenBank/DDBJ whole genome shotgun (WGS) entry which is preliminary data.</text>
</comment>
<reference evidence="1" key="1">
    <citation type="submission" date="2022-11" db="EMBL/GenBank/DDBJ databases">
        <title>Genome Resource of Sclerotinia nivalis Strain SnTB1, a Plant Pathogen Isolated from American Ginseng.</title>
        <authorList>
            <person name="Fan S."/>
        </authorList>
    </citation>
    <scope>NUCLEOTIDE SEQUENCE</scope>
    <source>
        <strain evidence="1">SnTB1</strain>
    </source>
</reference>
<dbReference type="EMBL" id="JAPEIS010000008">
    <property type="protein sequence ID" value="KAJ8063906.1"/>
    <property type="molecule type" value="Genomic_DNA"/>
</dbReference>
<dbReference type="Proteomes" id="UP001152300">
    <property type="component" value="Unassembled WGS sequence"/>
</dbReference>
<evidence type="ECO:0000313" key="2">
    <source>
        <dbReference type="Proteomes" id="UP001152300"/>
    </source>
</evidence>
<evidence type="ECO:0000313" key="1">
    <source>
        <dbReference type="EMBL" id="KAJ8063906.1"/>
    </source>
</evidence>
<organism evidence="1 2">
    <name type="scientific">Sclerotinia nivalis</name>
    <dbReference type="NCBI Taxonomy" id="352851"/>
    <lineage>
        <taxon>Eukaryota</taxon>
        <taxon>Fungi</taxon>
        <taxon>Dikarya</taxon>
        <taxon>Ascomycota</taxon>
        <taxon>Pezizomycotina</taxon>
        <taxon>Leotiomycetes</taxon>
        <taxon>Helotiales</taxon>
        <taxon>Sclerotiniaceae</taxon>
        <taxon>Sclerotinia</taxon>
    </lineage>
</organism>
<dbReference type="AlphaFoldDB" id="A0A9X0AJG0"/>
<protein>
    <submittedName>
        <fullName evidence="1">Uncharacterized protein</fullName>
    </submittedName>
</protein>
<name>A0A9X0AJG0_9HELO</name>
<dbReference type="OrthoDB" id="419598at2759"/>